<dbReference type="PANTHER" id="PTHR30098:SF2">
    <property type="entry name" value="LEUCYL_PHENYLALANYL-TRNA--PROTEIN TRANSFERASE"/>
    <property type="match status" value="1"/>
</dbReference>
<comment type="catalytic activity">
    <reaction evidence="4">
        <text>L-phenylalanyl-tRNA(Phe) + an N-terminal L-alpha-aminoacyl-[protein] = an N-terminal L-phenylalanyl-L-alpha-aminoacyl-[protein] + tRNA(Phe)</text>
        <dbReference type="Rhea" id="RHEA:43632"/>
        <dbReference type="Rhea" id="RHEA-COMP:9668"/>
        <dbReference type="Rhea" id="RHEA-COMP:9699"/>
        <dbReference type="Rhea" id="RHEA-COMP:10636"/>
        <dbReference type="Rhea" id="RHEA-COMP:10637"/>
        <dbReference type="ChEBI" id="CHEBI:78442"/>
        <dbReference type="ChEBI" id="CHEBI:78531"/>
        <dbReference type="ChEBI" id="CHEBI:78597"/>
        <dbReference type="ChEBI" id="CHEBI:83561"/>
        <dbReference type="EC" id="2.3.2.6"/>
    </reaction>
</comment>
<comment type="function">
    <text evidence="4">Functions in the N-end rule pathway of protein degradation where it conjugates Leu, Phe and, less efficiently, Met from aminoacyl-tRNAs to the N-termini of proteins containing an N-terminal arginine or lysine.</text>
</comment>
<keyword evidence="2 4" id="KW-0808">Transferase</keyword>
<dbReference type="HAMAP" id="MF_00688">
    <property type="entry name" value="Leu_Phe_trans"/>
    <property type="match status" value="1"/>
</dbReference>
<dbReference type="Pfam" id="PF03588">
    <property type="entry name" value="Leu_Phe_trans"/>
    <property type="match status" value="1"/>
</dbReference>
<dbReference type="InterPro" id="IPR004616">
    <property type="entry name" value="Leu/Phe-tRNA_Trfase"/>
</dbReference>
<evidence type="ECO:0000256" key="3">
    <source>
        <dbReference type="ARBA" id="ARBA00023315"/>
    </source>
</evidence>
<comment type="subcellular location">
    <subcellularLocation>
        <location evidence="4">Cytoplasm</location>
    </subcellularLocation>
</comment>
<name>A0ABP9KXA6_9RHOB</name>
<keyword evidence="1 4" id="KW-0963">Cytoplasm</keyword>
<dbReference type="PANTHER" id="PTHR30098">
    <property type="entry name" value="LEUCYL/PHENYLALANYL-TRNA--PROTEIN TRANSFERASE"/>
    <property type="match status" value="1"/>
</dbReference>
<dbReference type="Gene3D" id="3.40.630.70">
    <property type="entry name" value="Leucyl/phenylalanyl-tRNA-protein transferase, C-terminal domain"/>
    <property type="match status" value="1"/>
</dbReference>
<comment type="similarity">
    <text evidence="4">Belongs to the L/F-transferase family.</text>
</comment>
<keyword evidence="6" id="KW-1185">Reference proteome</keyword>
<evidence type="ECO:0000256" key="2">
    <source>
        <dbReference type="ARBA" id="ARBA00022679"/>
    </source>
</evidence>
<dbReference type="SUPFAM" id="SSF55729">
    <property type="entry name" value="Acyl-CoA N-acyltransferases (Nat)"/>
    <property type="match status" value="1"/>
</dbReference>
<comment type="caution">
    <text evidence="5">The sequence shown here is derived from an EMBL/GenBank/DDBJ whole genome shotgun (WGS) entry which is preliminary data.</text>
</comment>
<evidence type="ECO:0000256" key="4">
    <source>
        <dbReference type="HAMAP-Rule" id="MF_00688"/>
    </source>
</evidence>
<dbReference type="InterPro" id="IPR042203">
    <property type="entry name" value="Leu/Phe-tRNA_Trfase_C"/>
</dbReference>
<proteinExistence type="inferred from homology"/>
<comment type="catalytic activity">
    <reaction evidence="4">
        <text>N-terminal L-arginyl-[protein] + L-leucyl-tRNA(Leu) = N-terminal L-leucyl-L-arginyl-[protein] + tRNA(Leu) + H(+)</text>
        <dbReference type="Rhea" id="RHEA:50416"/>
        <dbReference type="Rhea" id="RHEA-COMP:9613"/>
        <dbReference type="Rhea" id="RHEA-COMP:9622"/>
        <dbReference type="Rhea" id="RHEA-COMP:12672"/>
        <dbReference type="Rhea" id="RHEA-COMP:12673"/>
        <dbReference type="ChEBI" id="CHEBI:15378"/>
        <dbReference type="ChEBI" id="CHEBI:64719"/>
        <dbReference type="ChEBI" id="CHEBI:78442"/>
        <dbReference type="ChEBI" id="CHEBI:78494"/>
        <dbReference type="ChEBI" id="CHEBI:133044"/>
        <dbReference type="EC" id="2.3.2.6"/>
    </reaction>
</comment>
<comment type="catalytic activity">
    <reaction evidence="4">
        <text>N-terminal L-lysyl-[protein] + L-leucyl-tRNA(Leu) = N-terminal L-leucyl-L-lysyl-[protein] + tRNA(Leu) + H(+)</text>
        <dbReference type="Rhea" id="RHEA:12340"/>
        <dbReference type="Rhea" id="RHEA-COMP:9613"/>
        <dbReference type="Rhea" id="RHEA-COMP:9622"/>
        <dbReference type="Rhea" id="RHEA-COMP:12670"/>
        <dbReference type="Rhea" id="RHEA-COMP:12671"/>
        <dbReference type="ChEBI" id="CHEBI:15378"/>
        <dbReference type="ChEBI" id="CHEBI:65249"/>
        <dbReference type="ChEBI" id="CHEBI:78442"/>
        <dbReference type="ChEBI" id="CHEBI:78494"/>
        <dbReference type="ChEBI" id="CHEBI:133043"/>
        <dbReference type="EC" id="2.3.2.6"/>
    </reaction>
</comment>
<gene>
    <name evidence="4 5" type="primary">aat</name>
    <name evidence="5" type="ORF">GCM10023209_07080</name>
</gene>
<dbReference type="InterPro" id="IPR016181">
    <property type="entry name" value="Acyl_CoA_acyltransferase"/>
</dbReference>
<evidence type="ECO:0000313" key="6">
    <source>
        <dbReference type="Proteomes" id="UP001499910"/>
    </source>
</evidence>
<sequence>MYPRTRPPLSPELMLRAYAAGIFPMSEGADDDDLFWVDPQRRGVFPLDGFHISRSLRRRIRRGGFEVRVNSSFAEVVHGCADREPTWINAELFGVYLALHQAGFAHSVEVYEDGDLTGGVFGITLGAAYFGESMFSRRPDASKLALAWLVARLNYGGFRLFDTQFVTEHLISLGAVEVPRADYREGLAQALTETADFHAMPSDLPVQDVLQLSTQTS</sequence>
<accession>A0ABP9KXA6</accession>
<keyword evidence="3 4" id="KW-0012">Acyltransferase</keyword>
<evidence type="ECO:0000256" key="1">
    <source>
        <dbReference type="ARBA" id="ARBA00022490"/>
    </source>
</evidence>
<dbReference type="GO" id="GO:0016740">
    <property type="term" value="F:transferase activity"/>
    <property type="evidence" value="ECO:0007669"/>
    <property type="project" value="UniProtKB-KW"/>
</dbReference>
<dbReference type="EC" id="2.3.2.6" evidence="4"/>
<organism evidence="5 6">
    <name type="scientific">[Roseibacterium] beibuensis</name>
    <dbReference type="NCBI Taxonomy" id="1193142"/>
    <lineage>
        <taxon>Bacteria</taxon>
        <taxon>Pseudomonadati</taxon>
        <taxon>Pseudomonadota</taxon>
        <taxon>Alphaproteobacteria</taxon>
        <taxon>Rhodobacterales</taxon>
        <taxon>Roseobacteraceae</taxon>
        <taxon>Roseicyclus</taxon>
    </lineage>
</organism>
<evidence type="ECO:0000313" key="5">
    <source>
        <dbReference type="EMBL" id="GAA5067419.1"/>
    </source>
</evidence>
<dbReference type="NCBIfam" id="TIGR00667">
    <property type="entry name" value="aat"/>
    <property type="match status" value="1"/>
</dbReference>
<dbReference type="EMBL" id="BAABHW010000001">
    <property type="protein sequence ID" value="GAA5067419.1"/>
    <property type="molecule type" value="Genomic_DNA"/>
</dbReference>
<reference evidence="6" key="1">
    <citation type="journal article" date="2019" name="Int. J. Syst. Evol. Microbiol.">
        <title>The Global Catalogue of Microorganisms (GCM) 10K type strain sequencing project: providing services to taxonomists for standard genome sequencing and annotation.</title>
        <authorList>
            <consortium name="The Broad Institute Genomics Platform"/>
            <consortium name="The Broad Institute Genome Sequencing Center for Infectious Disease"/>
            <person name="Wu L."/>
            <person name="Ma J."/>
        </authorList>
    </citation>
    <scope>NUCLEOTIDE SEQUENCE [LARGE SCALE GENOMIC DNA]</scope>
    <source>
        <strain evidence="6">JCM 18015</strain>
    </source>
</reference>
<dbReference type="Proteomes" id="UP001499910">
    <property type="component" value="Unassembled WGS sequence"/>
</dbReference>
<dbReference type="RefSeq" id="WP_259546639.1">
    <property type="nucleotide sequence ID" value="NZ_BAABHW010000001.1"/>
</dbReference>
<protein>
    <recommendedName>
        <fullName evidence="4">Leucyl/phenylalanyl-tRNA--protein transferase</fullName>
        <ecNumber evidence="4">2.3.2.6</ecNumber>
    </recommendedName>
    <alternativeName>
        <fullName evidence="4">L/F-transferase</fullName>
    </alternativeName>
    <alternativeName>
        <fullName evidence="4">Leucyltransferase</fullName>
    </alternativeName>
    <alternativeName>
        <fullName evidence="4">Phenyalanyltransferase</fullName>
    </alternativeName>
</protein>